<evidence type="ECO:0000313" key="2">
    <source>
        <dbReference type="EMBL" id="SOQ51478.1"/>
    </source>
</evidence>
<reference evidence="2" key="1">
    <citation type="submission" date="2016-07" db="EMBL/GenBank/DDBJ databases">
        <authorList>
            <person name="Bretaudeau A."/>
        </authorList>
    </citation>
    <scope>NUCLEOTIDE SEQUENCE</scope>
    <source>
        <strain evidence="2">Rice</strain>
        <tissue evidence="2">Whole body</tissue>
    </source>
</reference>
<feature type="compositionally biased region" description="Polar residues" evidence="1">
    <location>
        <begin position="29"/>
        <end position="44"/>
    </location>
</feature>
<feature type="region of interest" description="Disordered" evidence="1">
    <location>
        <begin position="1"/>
        <end position="65"/>
    </location>
</feature>
<organism evidence="2">
    <name type="scientific">Spodoptera frugiperda</name>
    <name type="common">Fall armyworm</name>
    <dbReference type="NCBI Taxonomy" id="7108"/>
    <lineage>
        <taxon>Eukaryota</taxon>
        <taxon>Metazoa</taxon>
        <taxon>Ecdysozoa</taxon>
        <taxon>Arthropoda</taxon>
        <taxon>Hexapoda</taxon>
        <taxon>Insecta</taxon>
        <taxon>Pterygota</taxon>
        <taxon>Neoptera</taxon>
        <taxon>Endopterygota</taxon>
        <taxon>Lepidoptera</taxon>
        <taxon>Glossata</taxon>
        <taxon>Ditrysia</taxon>
        <taxon>Noctuoidea</taxon>
        <taxon>Noctuidae</taxon>
        <taxon>Amphipyrinae</taxon>
        <taxon>Spodoptera</taxon>
    </lineage>
</organism>
<sequence length="110" mass="12097">MCHLGSLRGKCDSQLHTKPRKHAPYKTSGLRTASKGSSPPDQNQTRAYGASRSARASKSQTTTDGAHCVACIRSHTVAPRRLHNMAIVQGVRAEQDKYDNVDDNDDYDEN</sequence>
<feature type="compositionally biased region" description="Low complexity" evidence="1">
    <location>
        <begin position="45"/>
        <end position="63"/>
    </location>
</feature>
<proteinExistence type="predicted"/>
<name>A0A2H1WEH4_SPOFR</name>
<feature type="region of interest" description="Disordered" evidence="1">
    <location>
        <begin position="90"/>
        <end position="110"/>
    </location>
</feature>
<gene>
    <name evidence="2" type="ORF">SFRICE_023832</name>
</gene>
<accession>A0A2H1WEH4</accession>
<dbReference type="AlphaFoldDB" id="A0A2H1WEH4"/>
<protein>
    <submittedName>
        <fullName evidence="2">SFRICE_023832</fullName>
    </submittedName>
</protein>
<dbReference type="EMBL" id="ODYU01008131">
    <property type="protein sequence ID" value="SOQ51478.1"/>
    <property type="molecule type" value="Genomic_DNA"/>
</dbReference>
<evidence type="ECO:0000256" key="1">
    <source>
        <dbReference type="SAM" id="MobiDB-lite"/>
    </source>
</evidence>
<feature type="compositionally biased region" description="Acidic residues" evidence="1">
    <location>
        <begin position="101"/>
        <end position="110"/>
    </location>
</feature>